<feature type="coiled-coil region" evidence="7">
    <location>
        <begin position="111"/>
        <end position="138"/>
    </location>
</feature>
<feature type="domain" description="PPIase FKBP-type" evidence="8">
    <location>
        <begin position="70"/>
        <end position="206"/>
    </location>
</feature>
<dbReference type="PANTHER" id="PTHR43811:SF19">
    <property type="entry name" value="39 KDA FK506-BINDING NUCLEAR PROTEIN"/>
    <property type="match status" value="1"/>
</dbReference>
<dbReference type="Pfam" id="PF00254">
    <property type="entry name" value="FKBP_C"/>
    <property type="match status" value="1"/>
</dbReference>
<proteinExistence type="inferred from homology"/>
<comment type="caution">
    <text evidence="9">The sequence shown here is derived from an EMBL/GenBank/DDBJ whole genome shotgun (WGS) entry which is preliminary data.</text>
</comment>
<dbReference type="PANTHER" id="PTHR43811">
    <property type="entry name" value="FKBP-TYPE PEPTIDYL-PROLYL CIS-TRANS ISOMERASE FKPA"/>
    <property type="match status" value="1"/>
</dbReference>
<dbReference type="InterPro" id="IPR046357">
    <property type="entry name" value="PPIase_dom_sf"/>
</dbReference>
<evidence type="ECO:0000256" key="5">
    <source>
        <dbReference type="PROSITE-ProRule" id="PRU00277"/>
    </source>
</evidence>
<dbReference type="InterPro" id="IPR001179">
    <property type="entry name" value="PPIase_FKBP_dom"/>
</dbReference>
<organism evidence="9 10">
    <name type="scientific">Natronoflexus pectinivorans</name>
    <dbReference type="NCBI Taxonomy" id="682526"/>
    <lineage>
        <taxon>Bacteria</taxon>
        <taxon>Pseudomonadati</taxon>
        <taxon>Bacteroidota</taxon>
        <taxon>Bacteroidia</taxon>
        <taxon>Marinilabiliales</taxon>
        <taxon>Marinilabiliaceae</taxon>
        <taxon>Natronoflexus</taxon>
    </lineage>
</organism>
<dbReference type="AlphaFoldDB" id="A0A4R2GLT9"/>
<dbReference type="PROSITE" id="PS51257">
    <property type="entry name" value="PROKAR_LIPOPROTEIN"/>
    <property type="match status" value="1"/>
</dbReference>
<gene>
    <name evidence="9" type="ORF">EV194_103189</name>
</gene>
<evidence type="ECO:0000259" key="8">
    <source>
        <dbReference type="PROSITE" id="PS50059"/>
    </source>
</evidence>
<dbReference type="GO" id="GO:0003755">
    <property type="term" value="F:peptidyl-prolyl cis-trans isomerase activity"/>
    <property type="evidence" value="ECO:0007669"/>
    <property type="project" value="UniProtKB-UniRule"/>
</dbReference>
<evidence type="ECO:0000313" key="10">
    <source>
        <dbReference type="Proteomes" id="UP000295221"/>
    </source>
</evidence>
<evidence type="ECO:0000256" key="2">
    <source>
        <dbReference type="ARBA" id="ARBA00006577"/>
    </source>
</evidence>
<keyword evidence="7" id="KW-0175">Coiled coil</keyword>
<reference evidence="9 10" key="1">
    <citation type="submission" date="2019-03" db="EMBL/GenBank/DDBJ databases">
        <title>Genomic Encyclopedia of Type Strains, Phase IV (KMG-IV): sequencing the most valuable type-strain genomes for metagenomic binning, comparative biology and taxonomic classification.</title>
        <authorList>
            <person name="Goeker M."/>
        </authorList>
    </citation>
    <scope>NUCLEOTIDE SEQUENCE [LARGE SCALE GENOMIC DNA]</scope>
    <source>
        <strain evidence="9 10">DSM 24179</strain>
    </source>
</reference>
<dbReference type="RefSeq" id="WP_132433182.1">
    <property type="nucleotide sequence ID" value="NZ_SLWK01000003.1"/>
</dbReference>
<evidence type="ECO:0000256" key="6">
    <source>
        <dbReference type="RuleBase" id="RU003915"/>
    </source>
</evidence>
<keyword evidence="3 5" id="KW-0697">Rotamase</keyword>
<keyword evidence="4 5" id="KW-0413">Isomerase</keyword>
<accession>A0A4R2GLT9</accession>
<sequence length="206" mass="23837">MMRFFIAGFFLFSFLFVGCSKDKDKTPEIEYEYVDIHDYAREHFPGVDSMDNGMYVIVHYEGSGSKPVRDEVLYVYYTGHLLTGQGFDTIKHRRFSSGDYPVPLKPVKPSDDATDEEKEEYDKELAEFQAKVIAYEKMKDENFKLFQFRYETGNVIQGWHLGFGLLTKGSRATFLIPSHLAYGDRRQGIIPPNSPLRFDVELVNPK</sequence>
<dbReference type="Proteomes" id="UP000295221">
    <property type="component" value="Unassembled WGS sequence"/>
</dbReference>
<dbReference type="EC" id="5.2.1.8" evidence="6"/>
<comment type="similarity">
    <text evidence="2 6">Belongs to the FKBP-type PPIase family.</text>
</comment>
<dbReference type="Gene3D" id="3.10.50.40">
    <property type="match status" value="1"/>
</dbReference>
<evidence type="ECO:0000256" key="1">
    <source>
        <dbReference type="ARBA" id="ARBA00000971"/>
    </source>
</evidence>
<dbReference type="OrthoDB" id="9814548at2"/>
<comment type="catalytic activity">
    <reaction evidence="1 5 6">
        <text>[protein]-peptidylproline (omega=180) = [protein]-peptidylproline (omega=0)</text>
        <dbReference type="Rhea" id="RHEA:16237"/>
        <dbReference type="Rhea" id="RHEA-COMP:10747"/>
        <dbReference type="Rhea" id="RHEA-COMP:10748"/>
        <dbReference type="ChEBI" id="CHEBI:83833"/>
        <dbReference type="ChEBI" id="CHEBI:83834"/>
        <dbReference type="EC" id="5.2.1.8"/>
    </reaction>
</comment>
<evidence type="ECO:0000256" key="3">
    <source>
        <dbReference type="ARBA" id="ARBA00023110"/>
    </source>
</evidence>
<dbReference type="EMBL" id="SLWK01000003">
    <property type="protein sequence ID" value="TCO09278.1"/>
    <property type="molecule type" value="Genomic_DNA"/>
</dbReference>
<dbReference type="PROSITE" id="PS50059">
    <property type="entry name" value="FKBP_PPIASE"/>
    <property type="match status" value="1"/>
</dbReference>
<name>A0A4R2GLT9_9BACT</name>
<dbReference type="SUPFAM" id="SSF54534">
    <property type="entry name" value="FKBP-like"/>
    <property type="match status" value="1"/>
</dbReference>
<evidence type="ECO:0000256" key="4">
    <source>
        <dbReference type="ARBA" id="ARBA00023235"/>
    </source>
</evidence>
<evidence type="ECO:0000256" key="7">
    <source>
        <dbReference type="SAM" id="Coils"/>
    </source>
</evidence>
<keyword evidence="10" id="KW-1185">Reference proteome</keyword>
<protein>
    <recommendedName>
        <fullName evidence="6">Peptidyl-prolyl cis-trans isomerase</fullName>
        <ecNumber evidence="6">5.2.1.8</ecNumber>
    </recommendedName>
</protein>
<evidence type="ECO:0000313" key="9">
    <source>
        <dbReference type="EMBL" id="TCO09278.1"/>
    </source>
</evidence>